<proteinExistence type="predicted"/>
<dbReference type="Proteomes" id="UP000240883">
    <property type="component" value="Unassembled WGS sequence"/>
</dbReference>
<dbReference type="EMBL" id="KZ678136">
    <property type="protein sequence ID" value="PSN66077.1"/>
    <property type="molecule type" value="Genomic_DNA"/>
</dbReference>
<sequence length="450" mass="49649">MDIRFVVTPWRAPAELLQLRRDLYCHGEDSIKRRQNAVNKVSAWRSRKQEIPLLLDSTADLVDVVLQDDQDKVPHGSLRLLYATAISRFITGLSDTQTTLIRDRPSWFPPGQTIHLPTHLLETRHRIVHRHLPTLAELKLAAKASLDWLWEWYWSQLDSAFSLNNPLTTSSSSQPDSTLTTMDLKSHLQTLLKPYLRTRKSEIKNKTKSSNAATTTLSALNALSASHSPAIVHTLLLQHLTTPPDHAILPTDKKLDSSMSGAFLIWTPLLLALCSSSPTFLPRLLAALTRAMNTPRPASVARPELDPVRQGMCEWVVHVLSSAAWRGVVRGSGSGGAVADEVLGRCFTAPSYWNVRLAGLVLEKEGAATGLGKAAREGWRDVLEVACVEEEDGEGMDVDFEGADGDVAGAVEEVRQSELVEGMVSGPQKRIGLWKPRPIGALPLGWEEDE</sequence>
<accession>A0A2T2NKX6</accession>
<dbReference type="AlphaFoldDB" id="A0A2T2NKX6"/>
<dbReference type="PANTHER" id="PTHR15002:SF0">
    <property type="entry name" value="RIBOSOMAL BIOGENESIS PROTEIN LAS1L"/>
    <property type="match status" value="1"/>
</dbReference>
<dbReference type="Pfam" id="PF04031">
    <property type="entry name" value="Las1"/>
    <property type="match status" value="1"/>
</dbReference>
<protein>
    <submittedName>
        <fullName evidence="1">Las1-domain-containing protein</fullName>
    </submittedName>
</protein>
<dbReference type="GO" id="GO:0000470">
    <property type="term" value="P:maturation of LSU-rRNA"/>
    <property type="evidence" value="ECO:0007669"/>
    <property type="project" value="TreeGrafter"/>
</dbReference>
<reference evidence="1 2" key="1">
    <citation type="journal article" date="2018" name="Front. Microbiol.">
        <title>Genome-Wide Analysis of Corynespora cassiicola Leaf Fall Disease Putative Effectors.</title>
        <authorList>
            <person name="Lopez D."/>
            <person name="Ribeiro S."/>
            <person name="Label P."/>
            <person name="Fumanal B."/>
            <person name="Venisse J.S."/>
            <person name="Kohler A."/>
            <person name="de Oliveira R.R."/>
            <person name="Labutti K."/>
            <person name="Lipzen A."/>
            <person name="Lail K."/>
            <person name="Bauer D."/>
            <person name="Ohm R.A."/>
            <person name="Barry K.W."/>
            <person name="Spatafora J."/>
            <person name="Grigoriev I.V."/>
            <person name="Martin F.M."/>
            <person name="Pujade-Renaud V."/>
        </authorList>
    </citation>
    <scope>NUCLEOTIDE SEQUENCE [LARGE SCALE GENOMIC DNA]</scope>
    <source>
        <strain evidence="1 2">Philippines</strain>
    </source>
</reference>
<dbReference type="GO" id="GO:0000460">
    <property type="term" value="P:maturation of 5.8S rRNA"/>
    <property type="evidence" value="ECO:0007669"/>
    <property type="project" value="TreeGrafter"/>
</dbReference>
<keyword evidence="2" id="KW-1185">Reference proteome</keyword>
<dbReference type="STRING" id="1448308.A0A2T2NKX6"/>
<dbReference type="OrthoDB" id="10263222at2759"/>
<gene>
    <name evidence="1" type="ORF">BS50DRAFT_677364</name>
</gene>
<evidence type="ECO:0000313" key="2">
    <source>
        <dbReference type="Proteomes" id="UP000240883"/>
    </source>
</evidence>
<organism evidence="1 2">
    <name type="scientific">Corynespora cassiicola Philippines</name>
    <dbReference type="NCBI Taxonomy" id="1448308"/>
    <lineage>
        <taxon>Eukaryota</taxon>
        <taxon>Fungi</taxon>
        <taxon>Dikarya</taxon>
        <taxon>Ascomycota</taxon>
        <taxon>Pezizomycotina</taxon>
        <taxon>Dothideomycetes</taxon>
        <taxon>Pleosporomycetidae</taxon>
        <taxon>Pleosporales</taxon>
        <taxon>Corynesporascaceae</taxon>
        <taxon>Corynespora</taxon>
    </lineage>
</organism>
<dbReference type="PANTHER" id="PTHR15002">
    <property type="entry name" value="RIBOSOMAL BIOGENESIS PROTEIN LAS1L"/>
    <property type="match status" value="1"/>
</dbReference>
<evidence type="ECO:0000313" key="1">
    <source>
        <dbReference type="EMBL" id="PSN66077.1"/>
    </source>
</evidence>
<dbReference type="GO" id="GO:0004519">
    <property type="term" value="F:endonuclease activity"/>
    <property type="evidence" value="ECO:0007669"/>
    <property type="project" value="InterPro"/>
</dbReference>
<name>A0A2T2NKX6_CORCC</name>
<dbReference type="InterPro" id="IPR007174">
    <property type="entry name" value="Las1"/>
</dbReference>
<dbReference type="GO" id="GO:0090730">
    <property type="term" value="C:Las1 complex"/>
    <property type="evidence" value="ECO:0007669"/>
    <property type="project" value="InterPro"/>
</dbReference>
<dbReference type="GO" id="GO:0030687">
    <property type="term" value="C:preribosome, large subunit precursor"/>
    <property type="evidence" value="ECO:0007669"/>
    <property type="project" value="TreeGrafter"/>
</dbReference>